<sequence>MKRVARTPILPGIKALPAKYRVLDINYNTVEVMRPDFFVVFFDRKKDPCSVLLNKVRLALPPETVIRIVGTIRGYQASITYAKKYQKSALTKQKQQLRQFIQCMNHALELGFDAHKVLVIESKSIKAA</sequence>
<dbReference type="EMBL" id="CP002959">
    <property type="protein sequence ID" value="AFM14190.1"/>
    <property type="molecule type" value="Genomic_DNA"/>
</dbReference>
<proteinExistence type="predicted"/>
<dbReference type="RefSeq" id="WP_014804668.1">
    <property type="nucleotide sequence ID" value="NC_018020.1"/>
</dbReference>
<keyword evidence="2" id="KW-1185">Reference proteome</keyword>
<dbReference type="Proteomes" id="UP000006048">
    <property type="component" value="Chromosome"/>
</dbReference>
<reference evidence="1 2" key="1">
    <citation type="submission" date="2012-06" db="EMBL/GenBank/DDBJ databases">
        <title>The complete chromosome of genome of Turneriella parva DSM 21527.</title>
        <authorList>
            <consortium name="US DOE Joint Genome Institute (JGI-PGF)"/>
            <person name="Lucas S."/>
            <person name="Han J."/>
            <person name="Lapidus A."/>
            <person name="Bruce D."/>
            <person name="Goodwin L."/>
            <person name="Pitluck S."/>
            <person name="Peters L."/>
            <person name="Kyrpides N."/>
            <person name="Mavromatis K."/>
            <person name="Ivanova N."/>
            <person name="Mikhailova N."/>
            <person name="Chertkov O."/>
            <person name="Detter J.C."/>
            <person name="Tapia R."/>
            <person name="Han C."/>
            <person name="Land M."/>
            <person name="Hauser L."/>
            <person name="Markowitz V."/>
            <person name="Cheng J.-F."/>
            <person name="Hugenholtz P."/>
            <person name="Woyke T."/>
            <person name="Wu D."/>
            <person name="Gronow S."/>
            <person name="Wellnitz S."/>
            <person name="Brambilla E."/>
            <person name="Klenk H.-P."/>
            <person name="Eisen J.A."/>
        </authorList>
    </citation>
    <scope>NUCLEOTIDE SEQUENCE [LARGE SCALE GENOMIC DNA]</scope>
    <source>
        <strain evidence="2">ATCC BAA-1111 / DSM 21527 / NCTC 11395 / H</strain>
    </source>
</reference>
<protein>
    <submittedName>
        <fullName evidence="1">Uncharacterized protein</fullName>
    </submittedName>
</protein>
<evidence type="ECO:0000313" key="1">
    <source>
        <dbReference type="EMBL" id="AFM14190.1"/>
    </source>
</evidence>
<gene>
    <name evidence="1" type="ordered locus">Turpa_3555</name>
</gene>
<dbReference type="KEGG" id="tpx:Turpa_3555"/>
<name>I4BA83_TURPD</name>
<organism evidence="1 2">
    <name type="scientific">Turneriella parva (strain ATCC BAA-1111 / DSM 21527 / NCTC 11395 / H)</name>
    <name type="common">Leptospira parva</name>
    <dbReference type="NCBI Taxonomy" id="869212"/>
    <lineage>
        <taxon>Bacteria</taxon>
        <taxon>Pseudomonadati</taxon>
        <taxon>Spirochaetota</taxon>
        <taxon>Spirochaetia</taxon>
        <taxon>Leptospirales</taxon>
        <taxon>Leptospiraceae</taxon>
        <taxon>Turneriella</taxon>
    </lineage>
</organism>
<dbReference type="STRING" id="869212.Turpa_3555"/>
<dbReference type="HOGENOM" id="CLU_1958620_0_0_12"/>
<dbReference type="AlphaFoldDB" id="I4BA83"/>
<evidence type="ECO:0000313" key="2">
    <source>
        <dbReference type="Proteomes" id="UP000006048"/>
    </source>
</evidence>
<accession>I4BA83</accession>